<dbReference type="PhylomeDB" id="A0A0D2WJB3"/>
<dbReference type="eggNOG" id="KOG0179">
    <property type="taxonomic scope" value="Eukaryota"/>
</dbReference>
<gene>
    <name evidence="5" type="ORF">CAOG_008453</name>
</gene>
<dbReference type="PANTHER" id="PTHR32194">
    <property type="entry name" value="METALLOPROTEASE TLDD"/>
    <property type="match status" value="1"/>
</dbReference>
<dbReference type="EMBL" id="KE346360">
    <property type="protein sequence ID" value="KJE89433.1"/>
    <property type="molecule type" value="Genomic_DNA"/>
</dbReference>
<protein>
    <recommendedName>
        <fullName evidence="4">Proteasome subunit beta</fullName>
    </recommendedName>
</protein>
<evidence type="ECO:0000313" key="5">
    <source>
        <dbReference type="EMBL" id="KJE89433.1"/>
    </source>
</evidence>
<evidence type="ECO:0000256" key="1">
    <source>
        <dbReference type="ARBA" id="ARBA00022490"/>
    </source>
</evidence>
<reference evidence="6" key="1">
    <citation type="submission" date="2011-02" db="EMBL/GenBank/DDBJ databases">
        <title>The Genome Sequence of Capsaspora owczarzaki ATCC 30864.</title>
        <authorList>
            <person name="Russ C."/>
            <person name="Cuomo C."/>
            <person name="Burger G."/>
            <person name="Gray M.W."/>
            <person name="Holland P.W.H."/>
            <person name="King N."/>
            <person name="Lang F.B.F."/>
            <person name="Roger A.J."/>
            <person name="Ruiz-Trillo I."/>
            <person name="Young S.K."/>
            <person name="Zeng Q."/>
            <person name="Gargeya S."/>
            <person name="Alvarado L."/>
            <person name="Berlin A."/>
            <person name="Chapman S.B."/>
            <person name="Chen Z."/>
            <person name="Freedman E."/>
            <person name="Gellesch M."/>
            <person name="Goldberg J."/>
            <person name="Griggs A."/>
            <person name="Gujja S."/>
            <person name="Heilman E."/>
            <person name="Heiman D."/>
            <person name="Howarth C."/>
            <person name="Mehta T."/>
            <person name="Neiman D."/>
            <person name="Pearson M."/>
            <person name="Roberts A."/>
            <person name="Saif S."/>
            <person name="Shea T."/>
            <person name="Shenoy N."/>
            <person name="Sisk P."/>
            <person name="Stolte C."/>
            <person name="Sykes S."/>
            <person name="White J."/>
            <person name="Yandava C."/>
            <person name="Haas B."/>
            <person name="Nusbaum C."/>
            <person name="Birren B."/>
        </authorList>
    </citation>
    <scope>NUCLEOTIDE SEQUENCE</scope>
    <source>
        <strain evidence="6">ATCC 30864</strain>
    </source>
</reference>
<keyword evidence="1 4" id="KW-0963">Cytoplasm</keyword>
<dbReference type="PANTHER" id="PTHR32194:SF2">
    <property type="entry name" value="PROTEASOME SUBUNIT BETA TYPE-1"/>
    <property type="match status" value="1"/>
</dbReference>
<dbReference type="RefSeq" id="XP_011270025.1">
    <property type="nucleotide sequence ID" value="XM_011271723.1"/>
</dbReference>
<evidence type="ECO:0000256" key="3">
    <source>
        <dbReference type="ARBA" id="ARBA00023242"/>
    </source>
</evidence>
<dbReference type="InterPro" id="IPR001353">
    <property type="entry name" value="Proteasome_sua/b"/>
</dbReference>
<dbReference type="PROSITE" id="PS51476">
    <property type="entry name" value="PROTEASOME_BETA_2"/>
    <property type="match status" value="1"/>
</dbReference>
<dbReference type="InterPro" id="IPR029055">
    <property type="entry name" value="Ntn_hydrolases_N"/>
</dbReference>
<name>A0A0D2WJB3_CAPO3</name>
<keyword evidence="3 4" id="KW-0539">Nucleus</keyword>
<dbReference type="Pfam" id="PF00227">
    <property type="entry name" value="Proteasome"/>
    <property type="match status" value="1"/>
</dbReference>
<keyword evidence="6" id="KW-1185">Reference proteome</keyword>
<dbReference type="GO" id="GO:0005839">
    <property type="term" value="C:proteasome core complex"/>
    <property type="evidence" value="ECO:0007669"/>
    <property type="project" value="InterPro"/>
</dbReference>
<dbReference type="OrthoDB" id="268479at2759"/>
<comment type="function">
    <text evidence="4">Component of the proteasome, a multicatalytic proteinase complex which is characterized by its ability to cleave peptides with Arg, Phe, Tyr, Leu, and Glu adjacent to the leaving group at neutral or slightly basic pH. The proteasome has an ATP-dependent proteolytic activity.</text>
</comment>
<dbReference type="Gene3D" id="3.60.20.10">
    <property type="entry name" value="Glutamine Phosphoribosylpyrophosphate, subunit 1, domain 1"/>
    <property type="match status" value="1"/>
</dbReference>
<comment type="subunit">
    <text evidence="4">Component of the proteasome complex.</text>
</comment>
<sequence>MPGRTVVAVAGENFAVVASDTRLSEYYGIHTRNCPKTFVLSDKTVLASCGFHGDVLTLTKNIFTRLRKYEHQHEKTMATHAIAQMLSNTLYYRRFFPFYTYNVIGGLDESGKGAVYSYDPVGSYERESYRAAGTASALLQPLLDNQLGYKNLAPNVPRPPLTVARAVAIVKDVFAAATERDIYTGDSVDIQVITSEGVATERYELRKD</sequence>
<dbReference type="AlphaFoldDB" id="A0A0D2WJB3"/>
<dbReference type="FunCoup" id="A0A0D2WJB3">
    <property type="interactions" value="571"/>
</dbReference>
<organism evidence="5 6">
    <name type="scientific">Capsaspora owczarzaki (strain ATCC 30864)</name>
    <dbReference type="NCBI Taxonomy" id="595528"/>
    <lineage>
        <taxon>Eukaryota</taxon>
        <taxon>Filasterea</taxon>
        <taxon>Capsaspora</taxon>
    </lineage>
</organism>
<dbReference type="InterPro" id="IPR023333">
    <property type="entry name" value="Proteasome_suB-type"/>
</dbReference>
<dbReference type="InParanoid" id="A0A0D2WJB3"/>
<dbReference type="GO" id="GO:0005634">
    <property type="term" value="C:nucleus"/>
    <property type="evidence" value="ECO:0007669"/>
    <property type="project" value="UniProtKB-SubCell"/>
</dbReference>
<comment type="subcellular location">
    <subcellularLocation>
        <location evidence="4">Cytoplasm</location>
    </subcellularLocation>
    <subcellularLocation>
        <location evidence="4">Nucleus</location>
    </subcellularLocation>
</comment>
<accession>A0A0D2WJB3</accession>
<evidence type="ECO:0000256" key="2">
    <source>
        <dbReference type="ARBA" id="ARBA00022942"/>
    </source>
</evidence>
<dbReference type="GO" id="GO:0005737">
    <property type="term" value="C:cytoplasm"/>
    <property type="evidence" value="ECO:0007669"/>
    <property type="project" value="UniProtKB-SubCell"/>
</dbReference>
<dbReference type="STRING" id="595528.A0A0D2WJB3"/>
<dbReference type="FunFam" id="3.60.20.10:FF:000027">
    <property type="entry name" value="Proteasome subunit beta type-6"/>
    <property type="match status" value="1"/>
</dbReference>
<dbReference type="MEROPS" id="T01.990"/>
<dbReference type="SUPFAM" id="SSF56235">
    <property type="entry name" value="N-terminal nucleophile aminohydrolases (Ntn hydrolases)"/>
    <property type="match status" value="1"/>
</dbReference>
<keyword evidence="2 4" id="KW-0647">Proteasome</keyword>
<dbReference type="CDD" id="cd03757">
    <property type="entry name" value="proteasome_beta_type_1"/>
    <property type="match status" value="1"/>
</dbReference>
<dbReference type="InterPro" id="IPR016050">
    <property type="entry name" value="Proteasome_bsu_CS"/>
</dbReference>
<comment type="similarity">
    <text evidence="4">Belongs to the peptidase T1B family.</text>
</comment>
<evidence type="ECO:0000256" key="4">
    <source>
        <dbReference type="RuleBase" id="RU004203"/>
    </source>
</evidence>
<dbReference type="PROSITE" id="PS00854">
    <property type="entry name" value="PROTEASOME_BETA_1"/>
    <property type="match status" value="1"/>
</dbReference>
<dbReference type="Proteomes" id="UP000008743">
    <property type="component" value="Unassembled WGS sequence"/>
</dbReference>
<dbReference type="GO" id="GO:0051603">
    <property type="term" value="P:proteolysis involved in protein catabolic process"/>
    <property type="evidence" value="ECO:0007669"/>
    <property type="project" value="InterPro"/>
</dbReference>
<proteinExistence type="inferred from homology"/>
<evidence type="ECO:0000313" key="6">
    <source>
        <dbReference type="Proteomes" id="UP000008743"/>
    </source>
</evidence>